<protein>
    <submittedName>
        <fullName evidence="1">Uncharacterized protein</fullName>
    </submittedName>
</protein>
<organism evidence="1">
    <name type="scientific">Leptospira interrogans serovar Hardjo str. Norma</name>
    <dbReference type="NCBI Taxonomy" id="1279460"/>
    <lineage>
        <taxon>Bacteria</taxon>
        <taxon>Pseudomonadati</taxon>
        <taxon>Spirochaetota</taxon>
        <taxon>Spirochaetia</taxon>
        <taxon>Leptospirales</taxon>
        <taxon>Leptospiraceae</taxon>
        <taxon>Leptospira</taxon>
    </lineage>
</organism>
<accession>A0A0M4N953</accession>
<dbReference type="PATRIC" id="fig|1279460.3.peg.4554"/>
<sequence>MGTTTKFGFICKMTCELQIITLKTNSKIIETTSFRKFLNLSKKHNL</sequence>
<reference evidence="1 2" key="1">
    <citation type="journal article" date="2015" name="Genome Announc.">
        <title>Whole-Genome Sequence of Leptospira interrogans Serovar Hardjo Subtype Hardjoprajitno Strain Norma, Isolated from Cattle in a Leptospirosis Outbreak in Brazil.</title>
        <authorList>
            <person name="Cosate M.R."/>
            <person name="Soares S.C."/>
            <person name="Mendes T.A."/>
            <person name="Raittz R.T."/>
            <person name="Moreira E.C."/>
            <person name="Leite R."/>
            <person name="Fernandes G.R."/>
            <person name="Haddad J.P."/>
            <person name="Ortega J.M."/>
        </authorList>
    </citation>
    <scope>NUCLEOTIDE SEQUENCE [LARGE SCALE GENOMIC DNA]</scope>
    <source>
        <strain evidence="1 2">Norma</strain>
    </source>
</reference>
<dbReference type="AntiFam" id="ANF00051">
    <property type="entry name" value="Translation of DNA tandem repeat"/>
</dbReference>
<dbReference type="EMBL" id="CP012603">
    <property type="protein sequence ID" value="ALE41582.1"/>
    <property type="molecule type" value="Genomic_DNA"/>
</dbReference>
<name>A0A0M4N953_LEPIR</name>
<dbReference type="Proteomes" id="UP000056502">
    <property type="component" value="Chromosome I"/>
</dbReference>
<evidence type="ECO:0000313" key="1">
    <source>
        <dbReference type="EMBL" id="ALE41582.1"/>
    </source>
</evidence>
<evidence type="ECO:0000313" key="2">
    <source>
        <dbReference type="Proteomes" id="UP000056502"/>
    </source>
</evidence>
<proteinExistence type="predicted"/>
<gene>
    <name evidence="1" type="ORF">G436_4450</name>
</gene>
<dbReference type="AlphaFoldDB" id="A0A0M4N953"/>